<protein>
    <submittedName>
        <fullName evidence="2">NADH:flavin oxidoreductase NADH oxidase</fullName>
    </submittedName>
</protein>
<dbReference type="STRING" id="2282107.A0A286UF70"/>
<dbReference type="Pfam" id="PF00724">
    <property type="entry name" value="Oxidored_FMN"/>
    <property type="match status" value="1"/>
</dbReference>
<keyword evidence="3" id="KW-1185">Reference proteome</keyword>
<dbReference type="PANTHER" id="PTHR22893">
    <property type="entry name" value="NADH OXIDOREDUCTASE-RELATED"/>
    <property type="match status" value="1"/>
</dbReference>
<evidence type="ECO:0000259" key="1">
    <source>
        <dbReference type="Pfam" id="PF00724"/>
    </source>
</evidence>
<dbReference type="Proteomes" id="UP000217199">
    <property type="component" value="Unassembled WGS sequence"/>
</dbReference>
<evidence type="ECO:0000313" key="3">
    <source>
        <dbReference type="Proteomes" id="UP000217199"/>
    </source>
</evidence>
<dbReference type="GO" id="GO:0010181">
    <property type="term" value="F:FMN binding"/>
    <property type="evidence" value="ECO:0007669"/>
    <property type="project" value="InterPro"/>
</dbReference>
<dbReference type="InterPro" id="IPR013785">
    <property type="entry name" value="Aldolase_TIM"/>
</dbReference>
<dbReference type="AlphaFoldDB" id="A0A286UF70"/>
<name>A0A286UF70_9AGAM</name>
<dbReference type="GO" id="GO:0003959">
    <property type="term" value="F:NADPH dehydrogenase activity"/>
    <property type="evidence" value="ECO:0007669"/>
    <property type="project" value="TreeGrafter"/>
</dbReference>
<gene>
    <name evidence="2" type="ORF">PNOK_0662000</name>
</gene>
<feature type="domain" description="NADH:flavin oxidoreductase/NADH oxidase N-terminal" evidence="1">
    <location>
        <begin position="2"/>
        <end position="303"/>
    </location>
</feature>
<dbReference type="CDD" id="cd02933">
    <property type="entry name" value="OYE_like_FMN"/>
    <property type="match status" value="1"/>
</dbReference>
<dbReference type="SUPFAM" id="SSF51395">
    <property type="entry name" value="FMN-linked oxidoreductases"/>
    <property type="match status" value="1"/>
</dbReference>
<dbReference type="OrthoDB" id="276546at2759"/>
<dbReference type="EMBL" id="NBII01000006">
    <property type="protein sequence ID" value="PAV18134.1"/>
    <property type="molecule type" value="Genomic_DNA"/>
</dbReference>
<dbReference type="InParanoid" id="A0A286UF70"/>
<dbReference type="InterPro" id="IPR001155">
    <property type="entry name" value="OxRdtase_FMN_N"/>
</dbReference>
<evidence type="ECO:0000313" key="2">
    <source>
        <dbReference type="EMBL" id="PAV18134.1"/>
    </source>
</evidence>
<dbReference type="InterPro" id="IPR045247">
    <property type="entry name" value="Oye-like"/>
</dbReference>
<proteinExistence type="predicted"/>
<sequence>MMVEYYTQRASTPGTMLITEASFISRNAGGLDNAPGIWSKQQIEAWKKVTNAVHDKGSFIVLQLWALGRGASPDSLAREAESLGLGRNALPYVSASDVLLESRGHGIKPRPVTIEEIDEYVEWFGKAAKNAIEAGFDAVEVHNANGYLLDQFLQDVTNKRSDKYGGSIEARAKFPLRVLDSVVKAIGQERAGIRISPWNDYQEMRMSDPIPTFSYFVGEIRRRYERLAYLHVVEGTREGDSNEFLRNIWHDNNGKEAVFLSAGEHNRESALKHAEEKGDVVAFGKWFISNPDLPIRLQEDIPLTPYDSSTFYARKSLKGYIDYPFAQILSQANETVVVA</sequence>
<reference evidence="2 3" key="1">
    <citation type="journal article" date="2017" name="Mol. Ecol.">
        <title>Comparative and population genomic landscape of Phellinus noxius: A hypervariable fungus causing root rot in trees.</title>
        <authorList>
            <person name="Chung C.L."/>
            <person name="Lee T.J."/>
            <person name="Akiba M."/>
            <person name="Lee H.H."/>
            <person name="Kuo T.H."/>
            <person name="Liu D."/>
            <person name="Ke H.M."/>
            <person name="Yokoi T."/>
            <person name="Roa M.B."/>
            <person name="Lu M.J."/>
            <person name="Chang Y.Y."/>
            <person name="Ann P.J."/>
            <person name="Tsai J.N."/>
            <person name="Chen C.Y."/>
            <person name="Tzean S.S."/>
            <person name="Ota Y."/>
            <person name="Hattori T."/>
            <person name="Sahashi N."/>
            <person name="Liou R.F."/>
            <person name="Kikuchi T."/>
            <person name="Tsai I.J."/>
        </authorList>
    </citation>
    <scope>NUCLEOTIDE SEQUENCE [LARGE SCALE GENOMIC DNA]</scope>
    <source>
        <strain evidence="2 3">FFPRI411160</strain>
    </source>
</reference>
<dbReference type="FunCoup" id="A0A286UF70">
    <property type="interactions" value="219"/>
</dbReference>
<organism evidence="2 3">
    <name type="scientific">Pyrrhoderma noxium</name>
    <dbReference type="NCBI Taxonomy" id="2282107"/>
    <lineage>
        <taxon>Eukaryota</taxon>
        <taxon>Fungi</taxon>
        <taxon>Dikarya</taxon>
        <taxon>Basidiomycota</taxon>
        <taxon>Agaricomycotina</taxon>
        <taxon>Agaricomycetes</taxon>
        <taxon>Hymenochaetales</taxon>
        <taxon>Hymenochaetaceae</taxon>
        <taxon>Pyrrhoderma</taxon>
    </lineage>
</organism>
<dbReference type="PANTHER" id="PTHR22893:SF91">
    <property type="entry name" value="NADPH DEHYDROGENASE 2-RELATED"/>
    <property type="match status" value="1"/>
</dbReference>
<accession>A0A286UF70</accession>
<comment type="caution">
    <text evidence="2">The sequence shown here is derived from an EMBL/GenBank/DDBJ whole genome shotgun (WGS) entry which is preliminary data.</text>
</comment>
<dbReference type="Gene3D" id="3.20.20.70">
    <property type="entry name" value="Aldolase class I"/>
    <property type="match status" value="1"/>
</dbReference>